<evidence type="ECO:0000313" key="3">
    <source>
        <dbReference type="Proteomes" id="UP000192596"/>
    </source>
</evidence>
<proteinExistence type="predicted"/>
<dbReference type="EMBL" id="NAJO01000036">
    <property type="protein sequence ID" value="OQO00137.1"/>
    <property type="molecule type" value="Genomic_DNA"/>
</dbReference>
<dbReference type="Pfam" id="PF00753">
    <property type="entry name" value="Lactamase_B"/>
    <property type="match status" value="1"/>
</dbReference>
<dbReference type="AlphaFoldDB" id="A0A1V8SLV1"/>
<dbReference type="STRING" id="1507870.A0A1V8SLV1"/>
<dbReference type="Proteomes" id="UP000192596">
    <property type="component" value="Unassembled WGS sequence"/>
</dbReference>
<name>A0A1V8SLV1_9PEZI</name>
<accession>A0A1V8SLV1</accession>
<dbReference type="InParanoid" id="A0A1V8SLV1"/>
<dbReference type="Gene3D" id="3.60.15.10">
    <property type="entry name" value="Ribonuclease Z/Hydroxyacylglutathione hydrolase-like"/>
    <property type="match status" value="1"/>
</dbReference>
<dbReference type="InterPro" id="IPR001279">
    <property type="entry name" value="Metallo-B-lactamas"/>
</dbReference>
<reference evidence="3" key="1">
    <citation type="submission" date="2017-03" db="EMBL/GenBank/DDBJ databases">
        <title>Genomes of endolithic fungi from Antarctica.</title>
        <authorList>
            <person name="Coleine C."/>
            <person name="Masonjones S."/>
            <person name="Stajich J.E."/>
        </authorList>
    </citation>
    <scope>NUCLEOTIDE SEQUENCE [LARGE SCALE GENOMIC DNA]</scope>
    <source>
        <strain evidence="3">CCFEE 5527</strain>
    </source>
</reference>
<dbReference type="GO" id="GO:0016740">
    <property type="term" value="F:transferase activity"/>
    <property type="evidence" value="ECO:0007669"/>
    <property type="project" value="TreeGrafter"/>
</dbReference>
<comment type="caution">
    <text evidence="2">The sequence shown here is derived from an EMBL/GenBank/DDBJ whole genome shotgun (WGS) entry which is preliminary data.</text>
</comment>
<keyword evidence="3" id="KW-1185">Reference proteome</keyword>
<dbReference type="PANTHER" id="PTHR13754">
    <property type="entry name" value="METALLO-BETA-LACTAMASE SUPERFAMILY PROTEIN"/>
    <property type="match status" value="1"/>
</dbReference>
<feature type="domain" description="Metallo-beta-lactamase" evidence="1">
    <location>
        <begin position="77"/>
        <end position="184"/>
    </location>
</feature>
<dbReference type="CDD" id="cd07713">
    <property type="entry name" value="DHPS-like_MBL-fold"/>
    <property type="match status" value="1"/>
</dbReference>
<evidence type="ECO:0000313" key="2">
    <source>
        <dbReference type="EMBL" id="OQO00137.1"/>
    </source>
</evidence>
<sequence length="343" mass="36677">MANLIELDSLEILAIIDNELDPISHSPNSSVIQTGGLKEIGLRGLLSQDDPRGAGAEMRMDKICCSAHGLSLLITAVVGDTRRTILFDTGPEESAWERNAARLGVDAGVIERVVLSHWHRDHSGGMLKVLEHFAAARKGKGGEGKGLPIDLHPARPDFRGVQPPGMPVFSLEADPTFESIEGAGGVVEKSDQVHDVLDGHFAVSGEIPRVTDYEVGMKFGVRFDSETGKWGSDEKMADERLLLCKVKGKGIVIFTGCSHAGVVNASRHAVELGGGAPLYAVVGGFHLADGQPPHIQSTVNDLKALDVQVLLAGHCTGWRAKYAIEKEMPGRLVPSFVGSKYTL</sequence>
<dbReference type="InterPro" id="IPR041712">
    <property type="entry name" value="DHPS-like_MBL-fold"/>
</dbReference>
<dbReference type="SUPFAM" id="SSF56281">
    <property type="entry name" value="Metallo-hydrolase/oxidoreductase"/>
    <property type="match status" value="1"/>
</dbReference>
<dbReference type="PANTHER" id="PTHR13754:SF13">
    <property type="entry name" value="METALLO-BETA-LACTAMASE SUPERFAMILY PROTEIN (AFU_ORTHOLOGUE AFUA_3G07630)"/>
    <property type="match status" value="1"/>
</dbReference>
<protein>
    <recommendedName>
        <fullName evidence="1">Metallo-beta-lactamase domain-containing protein</fullName>
    </recommendedName>
</protein>
<evidence type="ECO:0000259" key="1">
    <source>
        <dbReference type="Pfam" id="PF00753"/>
    </source>
</evidence>
<dbReference type="InterPro" id="IPR036866">
    <property type="entry name" value="RibonucZ/Hydroxyglut_hydro"/>
</dbReference>
<dbReference type="InterPro" id="IPR052926">
    <property type="entry name" value="Metallo-beta-lactamase_dom"/>
</dbReference>
<dbReference type="OrthoDB" id="1470350at2759"/>
<gene>
    <name evidence="2" type="ORF">B0A48_13924</name>
</gene>
<organism evidence="2 3">
    <name type="scientific">Cryoendolithus antarcticus</name>
    <dbReference type="NCBI Taxonomy" id="1507870"/>
    <lineage>
        <taxon>Eukaryota</taxon>
        <taxon>Fungi</taxon>
        <taxon>Dikarya</taxon>
        <taxon>Ascomycota</taxon>
        <taxon>Pezizomycotina</taxon>
        <taxon>Dothideomycetes</taxon>
        <taxon>Dothideomycetidae</taxon>
        <taxon>Cladosporiales</taxon>
        <taxon>Cladosporiaceae</taxon>
        <taxon>Cryoendolithus</taxon>
    </lineage>
</organism>